<feature type="repeat" description="LDL-receptor class B" evidence="13">
    <location>
        <begin position="559"/>
        <end position="601"/>
    </location>
</feature>
<reference evidence="17" key="2">
    <citation type="submission" date="2025-09" db="UniProtKB">
        <authorList>
            <consortium name="Ensembl"/>
        </authorList>
    </citation>
    <scope>IDENTIFICATION</scope>
</reference>
<dbReference type="FunFam" id="2.10.25.10:FF:000009">
    <property type="entry name" value="Low-density lipoprotein receptor isoform 1"/>
    <property type="match status" value="1"/>
</dbReference>
<feature type="region of interest" description="Disordered" evidence="14">
    <location>
        <begin position="1426"/>
        <end position="1476"/>
    </location>
</feature>
<evidence type="ECO:0000259" key="16">
    <source>
        <dbReference type="SMART" id="SM00181"/>
    </source>
</evidence>
<evidence type="ECO:0000256" key="14">
    <source>
        <dbReference type="SAM" id="MobiDB-lite"/>
    </source>
</evidence>
<keyword evidence="4" id="KW-0812">Transmembrane</keyword>
<dbReference type="FunFam" id="2.10.25.10:FF:000129">
    <property type="entry name" value="Low-density lipoprotein receptor-related protein 1"/>
    <property type="match status" value="1"/>
</dbReference>
<comment type="caution">
    <text evidence="12">Lacks conserved residue(s) required for the propagation of feature annotation.</text>
</comment>
<dbReference type="PRINTS" id="PR00261">
    <property type="entry name" value="LDLRECEPTOR"/>
</dbReference>
<dbReference type="PANTHER" id="PTHR46513:SF37">
    <property type="entry name" value="LDL RECEPTOR RELATED PROTEIN 1-RELATED"/>
    <property type="match status" value="1"/>
</dbReference>
<evidence type="ECO:0000256" key="3">
    <source>
        <dbReference type="ARBA" id="ARBA00022583"/>
    </source>
</evidence>
<dbReference type="InterPro" id="IPR000742">
    <property type="entry name" value="EGF"/>
</dbReference>
<keyword evidence="5" id="KW-0732">Signal</keyword>
<dbReference type="PROSITE" id="PS01209">
    <property type="entry name" value="LDLRA_1"/>
    <property type="match status" value="1"/>
</dbReference>
<dbReference type="GO" id="GO:0060070">
    <property type="term" value="P:canonical Wnt signaling pathway"/>
    <property type="evidence" value="ECO:0007669"/>
    <property type="project" value="TreeGrafter"/>
</dbReference>
<organism evidence="17 18">
    <name type="scientific">Chelonoidis abingdonii</name>
    <name type="common">Abingdon island giant tortoise</name>
    <name type="synonym">Testudo abingdonii</name>
    <dbReference type="NCBI Taxonomy" id="106734"/>
    <lineage>
        <taxon>Eukaryota</taxon>
        <taxon>Metazoa</taxon>
        <taxon>Chordata</taxon>
        <taxon>Craniata</taxon>
        <taxon>Vertebrata</taxon>
        <taxon>Euteleostomi</taxon>
        <taxon>Archelosauria</taxon>
        <taxon>Testudinata</taxon>
        <taxon>Testudines</taxon>
        <taxon>Cryptodira</taxon>
        <taxon>Durocryptodira</taxon>
        <taxon>Testudinoidea</taxon>
        <taxon>Testudinidae</taxon>
        <taxon>Chelonoidis</taxon>
    </lineage>
</organism>
<keyword evidence="11" id="KW-0325">Glycoprotein</keyword>
<feature type="disulfide bond" evidence="12">
    <location>
        <begin position="1243"/>
        <end position="1255"/>
    </location>
</feature>
<evidence type="ECO:0000313" key="18">
    <source>
        <dbReference type="Proteomes" id="UP000694404"/>
    </source>
</evidence>
<evidence type="ECO:0000256" key="11">
    <source>
        <dbReference type="ARBA" id="ARBA00023180"/>
    </source>
</evidence>
<feature type="disulfide bond" evidence="12">
    <location>
        <begin position="1167"/>
        <end position="1182"/>
    </location>
</feature>
<evidence type="ECO:0000256" key="7">
    <source>
        <dbReference type="ARBA" id="ARBA00022989"/>
    </source>
</evidence>
<dbReference type="InterPro" id="IPR001881">
    <property type="entry name" value="EGF-like_Ca-bd_dom"/>
</dbReference>
<dbReference type="InterPro" id="IPR050778">
    <property type="entry name" value="Cueball_EGF_LRP_Nidogen"/>
</dbReference>
<dbReference type="Gene3D" id="2.120.10.30">
    <property type="entry name" value="TolB, C-terminal domain"/>
    <property type="match status" value="5"/>
</dbReference>
<feature type="repeat" description="LDL-receptor class B" evidence="13">
    <location>
        <begin position="261"/>
        <end position="303"/>
    </location>
</feature>
<evidence type="ECO:0000256" key="13">
    <source>
        <dbReference type="PROSITE-ProRule" id="PRU00461"/>
    </source>
</evidence>
<dbReference type="SMART" id="SM00181">
    <property type="entry name" value="EGF"/>
    <property type="match status" value="6"/>
</dbReference>
<dbReference type="GeneTree" id="ENSGT00940000157899"/>
<dbReference type="Gene3D" id="2.10.25.10">
    <property type="entry name" value="Laminin"/>
    <property type="match status" value="2"/>
</dbReference>
<feature type="disulfide bond" evidence="12">
    <location>
        <begin position="1155"/>
        <end position="1173"/>
    </location>
</feature>
<dbReference type="PROSITE" id="PS50068">
    <property type="entry name" value="LDLRA_2"/>
    <property type="match status" value="3"/>
</dbReference>
<dbReference type="SMART" id="SM00135">
    <property type="entry name" value="LY"/>
    <property type="match status" value="14"/>
</dbReference>
<keyword evidence="9 12" id="KW-1015">Disulfide bond</keyword>
<dbReference type="InterPro" id="IPR000033">
    <property type="entry name" value="LDLR_classB_rpt"/>
</dbReference>
<feature type="compositionally biased region" description="Polar residues" evidence="14">
    <location>
        <begin position="1608"/>
        <end position="1625"/>
    </location>
</feature>
<dbReference type="FunFam" id="4.10.400.10:FF:000065">
    <property type="entry name" value="Transmembrane protease serine 7"/>
    <property type="match status" value="1"/>
</dbReference>
<evidence type="ECO:0000256" key="8">
    <source>
        <dbReference type="ARBA" id="ARBA00023136"/>
    </source>
</evidence>
<dbReference type="FunFam" id="2.10.25.10:FF:000505">
    <property type="entry name" value="Low-density lipoprotein receptor-related protein 1"/>
    <property type="match status" value="1"/>
</dbReference>
<feature type="repeat" description="LDL-receptor class B" evidence="13">
    <location>
        <begin position="602"/>
        <end position="645"/>
    </location>
</feature>
<dbReference type="InterPro" id="IPR002172">
    <property type="entry name" value="LDrepeatLR_classA_rpt"/>
</dbReference>
<keyword evidence="3" id="KW-0254">Endocytosis</keyword>
<dbReference type="FunFam" id="2.120.10.30:FF:000012">
    <property type="entry name" value="Low density lipoprotein receptor-related protein 1"/>
    <property type="match status" value="1"/>
</dbReference>
<feature type="domain" description="EGF-like" evidence="16">
    <location>
        <begin position="1329"/>
        <end position="1363"/>
    </location>
</feature>
<dbReference type="GO" id="GO:0042813">
    <property type="term" value="F:Wnt receptor activity"/>
    <property type="evidence" value="ECO:0007669"/>
    <property type="project" value="TreeGrafter"/>
</dbReference>
<dbReference type="Pfam" id="PF00057">
    <property type="entry name" value="Ldl_recept_a"/>
    <property type="match status" value="2"/>
</dbReference>
<dbReference type="FunFam" id="2.120.10.30:FF:000241">
    <property type="entry name" value="Low-density lipoprotein receptor-related protein 6"/>
    <property type="match status" value="1"/>
</dbReference>
<evidence type="ECO:0000256" key="2">
    <source>
        <dbReference type="ARBA" id="ARBA00022536"/>
    </source>
</evidence>
<feature type="repeat" description="LDL-receptor class B" evidence="13">
    <location>
        <begin position="860"/>
        <end position="902"/>
    </location>
</feature>
<evidence type="ECO:0000256" key="5">
    <source>
        <dbReference type="ARBA" id="ARBA00022729"/>
    </source>
</evidence>
<dbReference type="CDD" id="cd00054">
    <property type="entry name" value="EGF_CA"/>
    <property type="match status" value="1"/>
</dbReference>
<feature type="repeat" description="LDL-receptor class B" evidence="13">
    <location>
        <begin position="518"/>
        <end position="558"/>
    </location>
</feature>
<dbReference type="Ensembl" id="ENSCABT00000006720.1">
    <property type="protein sequence ID" value="ENSCABP00000006160.1"/>
    <property type="gene ID" value="ENSCABG00000004617.1"/>
</dbReference>
<dbReference type="CDD" id="cd00112">
    <property type="entry name" value="LDLa"/>
    <property type="match status" value="3"/>
</dbReference>
<keyword evidence="18" id="KW-1185">Reference proteome</keyword>
<feature type="repeat" description="LDL-receptor class B" evidence="13">
    <location>
        <begin position="646"/>
        <end position="689"/>
    </location>
</feature>
<feature type="region of interest" description="Disordered" evidence="14">
    <location>
        <begin position="335"/>
        <end position="382"/>
    </location>
</feature>
<keyword evidence="6" id="KW-0677">Repeat</keyword>
<evidence type="ECO:0000259" key="15">
    <source>
        <dbReference type="SMART" id="SM00179"/>
    </source>
</evidence>
<dbReference type="GO" id="GO:0005509">
    <property type="term" value="F:calcium ion binding"/>
    <property type="evidence" value="ECO:0007669"/>
    <property type="project" value="InterPro"/>
</dbReference>
<feature type="disulfide bond" evidence="12">
    <location>
        <begin position="1148"/>
        <end position="1160"/>
    </location>
</feature>
<proteinExistence type="predicted"/>
<dbReference type="SMART" id="SM00192">
    <property type="entry name" value="LDLa"/>
    <property type="match status" value="3"/>
</dbReference>
<feature type="disulfide bond" evidence="12">
    <location>
        <begin position="1250"/>
        <end position="1268"/>
    </location>
</feature>
<dbReference type="Pfam" id="PF00058">
    <property type="entry name" value="Ldl_recept_b"/>
    <property type="match status" value="6"/>
</dbReference>
<feature type="repeat" description="LDL-receptor class B" evidence="13">
    <location>
        <begin position="903"/>
        <end position="946"/>
    </location>
</feature>
<feature type="region of interest" description="Disordered" evidence="14">
    <location>
        <begin position="1035"/>
        <end position="1063"/>
    </location>
</feature>
<dbReference type="InterPro" id="IPR023415">
    <property type="entry name" value="LDLR_class-A_CS"/>
</dbReference>
<dbReference type="PANTHER" id="PTHR46513">
    <property type="entry name" value="VITELLOGENIN RECEPTOR-LIKE PROTEIN-RELATED-RELATED"/>
    <property type="match status" value="1"/>
</dbReference>
<accession>A0A8C0GB22</accession>
<evidence type="ECO:0000256" key="4">
    <source>
        <dbReference type="ARBA" id="ARBA00022692"/>
    </source>
</evidence>
<feature type="compositionally biased region" description="Low complexity" evidence="14">
    <location>
        <begin position="1587"/>
        <end position="1603"/>
    </location>
</feature>
<feature type="compositionally biased region" description="Pro residues" evidence="14">
    <location>
        <begin position="1462"/>
        <end position="1471"/>
    </location>
</feature>
<feature type="disulfide bond" evidence="12">
    <location>
        <begin position="1262"/>
        <end position="1277"/>
    </location>
</feature>
<keyword evidence="7" id="KW-1133">Transmembrane helix</keyword>
<dbReference type="GO" id="GO:0005886">
    <property type="term" value="C:plasma membrane"/>
    <property type="evidence" value="ECO:0007669"/>
    <property type="project" value="TreeGrafter"/>
</dbReference>
<sequence length="1625" mass="178298">MELGADNRTCQIQSYCAKHLKCSQKCEQDKYNVKCSCYEGWILEPDGESCRSLGEQAAGGAGAWEQHRQAPGIPGGDWHGWAGRGLNLVPSTSRVTPQLEGARVCVHCRDAGGDGHLLCALQRHRGRWAPAVCTAETLGGNRCPLLLCYGWAQAPSWQCGSACSLAGPNLSLTPLLFTDPFKPFIIFSNRHEIRRIDLQKGDYSVLVPGLRNTIALDFHLNQSSLYWTDVVEDKIYRGNFEVVIQYGLATPEGLAVDWIAGNIYWVESNLDQIEVARLDGTMRTTLLAGDIEHPRAIALDPRYGWVGDCEGAGGLQGGRAPLRPAMELGWAFPAQQRPEPQSDDRPENRGLILPPSGPDTGVIGSLPGATHPLPLAPPPQRQALTLPPAPSILFWTDWDASLPRIEANKWTGHNVTVVQRTNTQPFDLQVYHPSPPNPCEANGGKGPCSHLCLINYNQTSSCACPHLMKLELKKFLLYARQMEIRGVDIDNPYYNYIISFTVPDIDNVTAVDYDAPEQRIYWSDVRTQTIKRAFINGTGDVVTNGIGRVEGIAVDWIAGNIYWTDQGFDVIEVARLNGSFRYVVISQGLDKPRAITVHPEKGYLFWTEWGHYPRIERSRLDGTERMVLVNVSISWPNGISVDYQDGKLYWCDARMDKIERVDLETGENRQVVLSSNNMDMFSVSVFEDYIYWSDRYAGRRGRWSWRGYANEAILPPKAPTSSVQGLICILLPPGTNVCAQNNGGCQQLCLFRGNGQRTCACAHGMLAEDGVSCRDYDGYLLYSERTILKSIHLSDESNLNAPGLNNAVALDFDYREQMIYWTDVTTQGSMIRRMHINGSNVLHRTGLSNPDGLAVDWVGGNLYWCDKGRDTIEVSKLNGAYRTVLVNSGLREPRALVVDVQNGYLYWTDWGDHSLIGKIGMDGTNRSVIVDTKITWPNGLTLDYINSRIYWADAREDYIEFASLDGSNRHIGEDIPHIFALTLFEDYIYWTDWETKSINRAHKTTGANKSMLISTLHRPMDIHIYHAYRQPDGEREGALGGGLSPGAGSARGDRGPGGTKGRGSSCLRCVLVPSCLNGGGSGRQEPAAPLDGLTPVRSLFSPVPSHPCKTNNGGCSNLCLLSPGGTHKCACPTNFYLGGDGKTSEFKCRPGQFQCSTGICTNPAFICDGDNDCQDNSDEANCDIHVCLPSQFKCTNTNRCIPGIFRCNGQDNCFLQGCVLSPWASPAHPLSPPALQKDCTLRCEFDQFQCKNGHCIPMRWRCDADADCMDGSDEENCGTGGNSSATEGEGLSPAPVRRPLLSGRTALGQAPRQAPHSLSASDPRPDINECSTFGTCSQLCNNTKGSHVCSCARNFMKTHHTCKAEGMGGAWGTGSLDACPAELTSPWHPSSPLSSRLNPFPSLRSQHLSRLARGRIHVGRTPWWEAAGLHPGPSARPSLTAGTNQSRSSVPLPRGGRAHGHVPPPGPPADSSPPAGSEQQILYIADDNKIRSMYPFNPNSAYEPAFQGDENVRIDAMDIYVKGNKIYWTNWHTGKISYRELPSSAASTASNRNRRQLDGGVTHLNVSGRSGLRGAGTSRAKALRPRLSLPSRSRGSRCRGASPWTGWPGTSTGRTPGVTSSRWHR</sequence>
<evidence type="ECO:0000256" key="6">
    <source>
        <dbReference type="ARBA" id="ARBA00022737"/>
    </source>
</evidence>
<dbReference type="InterPro" id="IPR011042">
    <property type="entry name" value="6-blade_b-propeller_TolB-like"/>
</dbReference>
<evidence type="ECO:0000256" key="1">
    <source>
        <dbReference type="ARBA" id="ARBA00004479"/>
    </source>
</evidence>
<evidence type="ECO:0000313" key="17">
    <source>
        <dbReference type="Ensembl" id="ENSCABP00000006160.1"/>
    </source>
</evidence>
<feature type="domain" description="EGF-like" evidence="16">
    <location>
        <begin position="15"/>
        <end position="51"/>
    </location>
</feature>
<dbReference type="SUPFAM" id="SSF57196">
    <property type="entry name" value="EGF/Laminin"/>
    <property type="match status" value="2"/>
</dbReference>
<feature type="domain" description="EGF-like" evidence="16">
    <location>
        <begin position="438"/>
        <end position="476"/>
    </location>
</feature>
<dbReference type="PROSITE" id="PS51120">
    <property type="entry name" value="LDLRB"/>
    <property type="match status" value="7"/>
</dbReference>
<feature type="region of interest" description="Disordered" evidence="14">
    <location>
        <begin position="1587"/>
        <end position="1625"/>
    </location>
</feature>
<feature type="domain" description="EGF-like" evidence="16">
    <location>
        <begin position="1242"/>
        <end position="1278"/>
    </location>
</feature>
<protein>
    <recommendedName>
        <fullName evidence="19">Low-density lipoprotein receptor-related protein 1</fullName>
    </recommendedName>
</protein>
<dbReference type="SUPFAM" id="SSF63825">
    <property type="entry name" value="YWTD domain"/>
    <property type="match status" value="3"/>
</dbReference>
<comment type="subcellular location">
    <subcellularLocation>
        <location evidence="1">Membrane</location>
        <topology evidence="1">Single-pass type I membrane protein</topology>
    </subcellularLocation>
</comment>
<evidence type="ECO:0000256" key="9">
    <source>
        <dbReference type="ARBA" id="ARBA00023157"/>
    </source>
</evidence>
<evidence type="ECO:0000256" key="10">
    <source>
        <dbReference type="ARBA" id="ARBA00023170"/>
    </source>
</evidence>
<keyword evidence="2" id="KW-0245">EGF-like domain</keyword>
<dbReference type="Proteomes" id="UP000694404">
    <property type="component" value="Unplaced"/>
</dbReference>
<dbReference type="InterPro" id="IPR036055">
    <property type="entry name" value="LDL_receptor-like_sf"/>
</dbReference>
<name>A0A8C0GB22_CHEAB</name>
<evidence type="ECO:0000256" key="12">
    <source>
        <dbReference type="PROSITE-ProRule" id="PRU00124"/>
    </source>
</evidence>
<feature type="compositionally biased region" description="Polar residues" evidence="14">
    <location>
        <begin position="1440"/>
        <end position="1449"/>
    </location>
</feature>
<feature type="region of interest" description="Disordered" evidence="14">
    <location>
        <begin position="1279"/>
        <end position="1299"/>
    </location>
</feature>
<keyword evidence="10" id="KW-0675">Receptor</keyword>
<feature type="domain" description="EGF-like calcium-binding" evidence="15">
    <location>
        <begin position="1326"/>
        <end position="1363"/>
    </location>
</feature>
<dbReference type="Gene3D" id="4.10.400.10">
    <property type="entry name" value="Low-density Lipoprotein Receptor"/>
    <property type="match status" value="3"/>
</dbReference>
<evidence type="ECO:0008006" key="19">
    <source>
        <dbReference type="Google" id="ProtNLM"/>
    </source>
</evidence>
<keyword evidence="8" id="KW-0472">Membrane</keyword>
<dbReference type="SUPFAM" id="SSF57424">
    <property type="entry name" value="LDL receptor-like module"/>
    <property type="match status" value="3"/>
</dbReference>
<reference evidence="17" key="1">
    <citation type="submission" date="2025-08" db="UniProtKB">
        <authorList>
            <consortium name="Ensembl"/>
        </authorList>
    </citation>
    <scope>IDENTIFICATION</scope>
</reference>
<dbReference type="FunFam" id="4.10.400.10:FF:000008">
    <property type="entry name" value="Low density lipoprotein receptor-related protein 1"/>
    <property type="match status" value="1"/>
</dbReference>
<feature type="domain" description="EGF-like" evidence="16">
    <location>
        <begin position="737"/>
        <end position="774"/>
    </location>
</feature>
<feature type="domain" description="EGF-like" evidence="16">
    <location>
        <begin position="1107"/>
        <end position="1149"/>
    </location>
</feature>
<dbReference type="GO" id="GO:0017147">
    <property type="term" value="F:Wnt-protein binding"/>
    <property type="evidence" value="ECO:0007669"/>
    <property type="project" value="TreeGrafter"/>
</dbReference>
<dbReference type="SMART" id="SM00179">
    <property type="entry name" value="EGF_CA"/>
    <property type="match status" value="1"/>
</dbReference>
<dbReference type="GO" id="GO:0006897">
    <property type="term" value="P:endocytosis"/>
    <property type="evidence" value="ECO:0007669"/>
    <property type="project" value="UniProtKB-KW"/>
</dbReference>
<dbReference type="Pfam" id="PF14670">
    <property type="entry name" value="FXa_inhibition"/>
    <property type="match status" value="2"/>
</dbReference>